<dbReference type="AlphaFoldDB" id="A0A4R2RSQ7"/>
<gene>
    <name evidence="2" type="ORF">EV663_10218</name>
</gene>
<dbReference type="OrthoDB" id="7875768at2"/>
<dbReference type="EMBL" id="SLXU01000002">
    <property type="protein sequence ID" value="TCP62175.1"/>
    <property type="molecule type" value="Genomic_DNA"/>
</dbReference>
<keyword evidence="3" id="KW-1185">Reference proteome</keyword>
<evidence type="ECO:0000313" key="2">
    <source>
        <dbReference type="EMBL" id="TCP62175.1"/>
    </source>
</evidence>
<protein>
    <submittedName>
        <fullName evidence="2">Uncharacterized protein</fullName>
    </submittedName>
</protein>
<name>A0A4R2RSQ7_9RHOB</name>
<feature type="region of interest" description="Disordered" evidence="1">
    <location>
        <begin position="47"/>
        <end position="107"/>
    </location>
</feature>
<proteinExistence type="predicted"/>
<comment type="caution">
    <text evidence="2">The sequence shown here is derived from an EMBL/GenBank/DDBJ whole genome shotgun (WGS) entry which is preliminary data.</text>
</comment>
<sequence>MSETAKPRDIEDVLSSIRRLVTEEAEALSRPLAGSANRLVLTPALRVDPGAEARPDPVDTGPRPDDRVQDAAAVGGESPLRLELAQAAETPAPETMPPGHEAAPLGLDGDATAAVDMAEDVPVFSLEDRIAELEAAVSFCDEDWEPDGSEAEDEQPYRWTLGGAMSDGTAMPGRDDEGAPAEDCAETQSIFDDMEDDTAILDEEMLRDLVSDIVRQELQGALGERITRNVRKLVRREINRALSVRDFE</sequence>
<reference evidence="2 3" key="1">
    <citation type="submission" date="2019-03" db="EMBL/GenBank/DDBJ databases">
        <title>Genomic Encyclopedia of Type Strains, Phase IV (KMG-IV): sequencing the most valuable type-strain genomes for metagenomic binning, comparative biology and taxonomic classification.</title>
        <authorList>
            <person name="Goeker M."/>
        </authorList>
    </citation>
    <scope>NUCLEOTIDE SEQUENCE [LARGE SCALE GENOMIC DNA]</scope>
    <source>
        <strain evidence="2 3">DSM 24766</strain>
    </source>
</reference>
<evidence type="ECO:0000256" key="1">
    <source>
        <dbReference type="SAM" id="MobiDB-lite"/>
    </source>
</evidence>
<accession>A0A4R2RSQ7</accession>
<evidence type="ECO:0000313" key="3">
    <source>
        <dbReference type="Proteomes" id="UP000295050"/>
    </source>
</evidence>
<feature type="compositionally biased region" description="Basic and acidic residues" evidence="1">
    <location>
        <begin position="49"/>
        <end position="69"/>
    </location>
</feature>
<dbReference type="RefSeq" id="WP_132950444.1">
    <property type="nucleotide sequence ID" value="NZ_SLXU01000002.1"/>
</dbReference>
<dbReference type="Proteomes" id="UP000295050">
    <property type="component" value="Unassembled WGS sequence"/>
</dbReference>
<organism evidence="2 3">
    <name type="scientific">Rhodovulum bhavnagarense</name>
    <dbReference type="NCBI Taxonomy" id="992286"/>
    <lineage>
        <taxon>Bacteria</taxon>
        <taxon>Pseudomonadati</taxon>
        <taxon>Pseudomonadota</taxon>
        <taxon>Alphaproteobacteria</taxon>
        <taxon>Rhodobacterales</taxon>
        <taxon>Paracoccaceae</taxon>
        <taxon>Rhodovulum</taxon>
    </lineage>
</organism>